<comment type="caution">
    <text evidence="3">The sequence shown here is derived from an EMBL/GenBank/DDBJ whole genome shotgun (WGS) entry which is preliminary data.</text>
</comment>
<organism evidence="3 4">
    <name type="scientific">Virgisporangium aurantiacum</name>
    <dbReference type="NCBI Taxonomy" id="175570"/>
    <lineage>
        <taxon>Bacteria</taxon>
        <taxon>Bacillati</taxon>
        <taxon>Actinomycetota</taxon>
        <taxon>Actinomycetes</taxon>
        <taxon>Micromonosporales</taxon>
        <taxon>Micromonosporaceae</taxon>
        <taxon>Virgisporangium</taxon>
    </lineage>
</organism>
<evidence type="ECO:0000313" key="3">
    <source>
        <dbReference type="EMBL" id="GIJ61761.1"/>
    </source>
</evidence>
<keyword evidence="4" id="KW-1185">Reference proteome</keyword>
<evidence type="ECO:0000256" key="1">
    <source>
        <dbReference type="SAM" id="Coils"/>
    </source>
</evidence>
<dbReference type="GO" id="GO:0055070">
    <property type="term" value="P:copper ion homeostasis"/>
    <property type="evidence" value="ECO:0007669"/>
    <property type="project" value="InterPro"/>
</dbReference>
<reference evidence="3" key="1">
    <citation type="submission" date="2021-01" db="EMBL/GenBank/DDBJ databases">
        <title>Whole genome shotgun sequence of Virgisporangium aurantiacum NBRC 16421.</title>
        <authorList>
            <person name="Komaki H."/>
            <person name="Tamura T."/>
        </authorList>
    </citation>
    <scope>NUCLEOTIDE SEQUENCE</scope>
    <source>
        <strain evidence="3">NBRC 16421</strain>
    </source>
</reference>
<dbReference type="Pfam" id="PF11382">
    <property type="entry name" value="MctB"/>
    <property type="match status" value="1"/>
</dbReference>
<protein>
    <recommendedName>
        <fullName evidence="5">Copper transport outer membrane protein, MctB</fullName>
    </recommendedName>
</protein>
<sequence>MINFRYHVVSIAAVFLALALGLIVGTAAFNGPAADGLAASVDQMGKENQSLRDEVKHLNEEAEQEEKFATEALPWMIGNRLNGKRVLIITTTDADKEYVDGVAEALRTVGGATITGQVSFQKRFVDPASKEELLDLVDNGTPSTVTGLPANSNGVETGAALLAAVLVDHNPEVAEPDRTKTLNAFLGSYLVGSLVKQPAEAILVLAGPPYNEKDAGKFNTGLKTIVEQFDKAGPIVVAAESTAGDGNLVGAVRGDSDLSKPVSTVDNAGTPQGRAAVLLALADQIESKTAGHYGVSGQNGLMPKAPAGTKNGS</sequence>
<keyword evidence="1" id="KW-0175">Coiled coil</keyword>
<dbReference type="GO" id="GO:0016020">
    <property type="term" value="C:membrane"/>
    <property type="evidence" value="ECO:0007669"/>
    <property type="project" value="InterPro"/>
</dbReference>
<feature type="coiled-coil region" evidence="1">
    <location>
        <begin position="41"/>
        <end position="72"/>
    </location>
</feature>
<dbReference type="EMBL" id="BOPG01000071">
    <property type="protein sequence ID" value="GIJ61761.1"/>
    <property type="molecule type" value="Genomic_DNA"/>
</dbReference>
<dbReference type="RefSeq" id="WP_204006922.1">
    <property type="nucleotide sequence ID" value="NZ_BOPG01000071.1"/>
</dbReference>
<accession>A0A8J3ZHQ6</accession>
<dbReference type="Proteomes" id="UP000612585">
    <property type="component" value="Unassembled WGS sequence"/>
</dbReference>
<evidence type="ECO:0008006" key="5">
    <source>
        <dbReference type="Google" id="ProtNLM"/>
    </source>
</evidence>
<dbReference type="AlphaFoldDB" id="A0A8J3ZHQ6"/>
<feature type="region of interest" description="Disordered" evidence="2">
    <location>
        <begin position="292"/>
        <end position="313"/>
    </location>
</feature>
<evidence type="ECO:0000256" key="2">
    <source>
        <dbReference type="SAM" id="MobiDB-lite"/>
    </source>
</evidence>
<dbReference type="InterPro" id="IPR021522">
    <property type="entry name" value="MctB"/>
</dbReference>
<proteinExistence type="predicted"/>
<evidence type="ECO:0000313" key="4">
    <source>
        <dbReference type="Proteomes" id="UP000612585"/>
    </source>
</evidence>
<gene>
    <name evidence="3" type="ORF">Vau01_092770</name>
</gene>
<name>A0A8J3ZHQ6_9ACTN</name>